<dbReference type="EMBL" id="FUIG01000024">
    <property type="protein sequence ID" value="SJM31198.1"/>
    <property type="molecule type" value="Genomic_DNA"/>
</dbReference>
<protein>
    <submittedName>
        <fullName evidence="2">Uncharacterized protein</fullName>
    </submittedName>
</protein>
<evidence type="ECO:0000313" key="2">
    <source>
        <dbReference type="EMBL" id="SJM31198.1"/>
    </source>
</evidence>
<reference evidence="3" key="1">
    <citation type="submission" date="2016-12" db="EMBL/GenBank/DDBJ databases">
        <authorList>
            <person name="Brunel B."/>
        </authorList>
    </citation>
    <scope>NUCLEOTIDE SEQUENCE [LARGE SCALE GENOMIC DNA]</scope>
</reference>
<keyword evidence="3" id="KW-1185">Reference proteome</keyword>
<sequence>MDRCAPSPPGDGEKTSLSAGTVVDDAIVGGASLAGVGEGAQLATATGADRTVFAGAECLLSITAAVAALAVADDPVPGPLGKAGIGEGLAVAPTPGADRIILLGAELRPGPWRAVHRSFLHHNRGTGCKNCRQQQDGKTLPREDFRKKFHNYTSLEPPLGRKRARSTPGRSSPFHRQMQPLFASCPSPLDHAWPGSGR</sequence>
<dbReference type="AlphaFoldDB" id="A0A2P9AJ91"/>
<organism evidence="2 3">
    <name type="scientific">Mesorhizobium delmotii</name>
    <dbReference type="NCBI Taxonomy" id="1631247"/>
    <lineage>
        <taxon>Bacteria</taxon>
        <taxon>Pseudomonadati</taxon>
        <taxon>Pseudomonadota</taxon>
        <taxon>Alphaproteobacteria</taxon>
        <taxon>Hyphomicrobiales</taxon>
        <taxon>Phyllobacteriaceae</taxon>
        <taxon>Mesorhizobium</taxon>
    </lineage>
</organism>
<accession>A0A2P9AJ91</accession>
<evidence type="ECO:0000256" key="1">
    <source>
        <dbReference type="SAM" id="MobiDB-lite"/>
    </source>
</evidence>
<proteinExistence type="predicted"/>
<dbReference type="Proteomes" id="UP000245698">
    <property type="component" value="Unassembled WGS sequence"/>
</dbReference>
<evidence type="ECO:0000313" key="3">
    <source>
        <dbReference type="Proteomes" id="UP000245698"/>
    </source>
</evidence>
<gene>
    <name evidence="2" type="ORF">BQ8482_180426</name>
</gene>
<feature type="region of interest" description="Disordered" evidence="1">
    <location>
        <begin position="151"/>
        <end position="198"/>
    </location>
</feature>
<name>A0A2P9AJ91_9HYPH</name>